<feature type="chain" id="PRO_5019600263" description="Lipopolysaccharide export system protein LptA" evidence="4">
    <location>
        <begin position="24"/>
        <end position="190"/>
    </location>
</feature>
<dbReference type="PANTHER" id="PTHR36504">
    <property type="entry name" value="LIPOPOLYSACCHARIDE EXPORT SYSTEM PROTEIN LPTA"/>
    <property type="match status" value="1"/>
</dbReference>
<dbReference type="InterPro" id="IPR014340">
    <property type="entry name" value="LptA"/>
</dbReference>
<dbReference type="GO" id="GO:0015920">
    <property type="term" value="P:lipopolysaccharide transport"/>
    <property type="evidence" value="ECO:0007669"/>
    <property type="project" value="UniProtKB-UniRule"/>
</dbReference>
<dbReference type="PANTHER" id="PTHR36504:SF1">
    <property type="entry name" value="LIPOPOLYSACCHARIDE EXPORT SYSTEM PROTEIN LPTA"/>
    <property type="match status" value="1"/>
</dbReference>
<comment type="subcellular location">
    <subcellularLocation>
        <location evidence="4">Periplasm</location>
    </subcellularLocation>
</comment>
<feature type="compositionally biased region" description="Polar residues" evidence="5">
    <location>
        <begin position="175"/>
        <end position="190"/>
    </location>
</feature>
<name>A0A420WVF2_9GAMM</name>
<feature type="signal peptide" evidence="4">
    <location>
        <begin position="1"/>
        <end position="23"/>
    </location>
</feature>
<dbReference type="GO" id="GO:0017089">
    <property type="term" value="F:glycolipid transfer activity"/>
    <property type="evidence" value="ECO:0007669"/>
    <property type="project" value="TreeGrafter"/>
</dbReference>
<feature type="region of interest" description="Disordered" evidence="5">
    <location>
        <begin position="149"/>
        <end position="190"/>
    </location>
</feature>
<evidence type="ECO:0000313" key="8">
    <source>
        <dbReference type="Proteomes" id="UP000281975"/>
    </source>
</evidence>
<dbReference type="EMBL" id="RBIN01000006">
    <property type="protein sequence ID" value="RKR02529.1"/>
    <property type="molecule type" value="Genomic_DNA"/>
</dbReference>
<gene>
    <name evidence="4" type="primary">lptA</name>
    <name evidence="7" type="ORF">C7446_2245</name>
</gene>
<dbReference type="HAMAP" id="MF_01914">
    <property type="entry name" value="LPS_assembly_LptA"/>
    <property type="match status" value="1"/>
</dbReference>
<dbReference type="OrthoDB" id="9795964at2"/>
<comment type="function">
    <text evidence="4">Involved in the assembly of lipopolysaccharide (LPS). Required for the translocation of LPS from the inner membrane to the outer membrane. May form a bridge between the inner membrane and the outer membrane, via interactions with LptC and LptD, thereby facilitating LPS transfer across the periplasm.</text>
</comment>
<comment type="subunit">
    <text evidence="4">Component of the lipopolysaccharide transport and assembly complex.</text>
</comment>
<comment type="similarity">
    <text evidence="4">Belongs to the LptA family.</text>
</comment>
<dbReference type="InterPro" id="IPR052037">
    <property type="entry name" value="LPS_export_LptA"/>
</dbReference>
<dbReference type="AlphaFoldDB" id="A0A420WVF2"/>
<evidence type="ECO:0000256" key="2">
    <source>
        <dbReference type="ARBA" id="ARBA00022729"/>
    </source>
</evidence>
<evidence type="ECO:0000256" key="4">
    <source>
        <dbReference type="HAMAP-Rule" id="MF_01914"/>
    </source>
</evidence>
<evidence type="ECO:0000256" key="5">
    <source>
        <dbReference type="SAM" id="MobiDB-lite"/>
    </source>
</evidence>
<dbReference type="GO" id="GO:0030288">
    <property type="term" value="C:outer membrane-bounded periplasmic space"/>
    <property type="evidence" value="ECO:0007669"/>
    <property type="project" value="TreeGrafter"/>
</dbReference>
<dbReference type="Pfam" id="PF03968">
    <property type="entry name" value="LptD_N"/>
    <property type="match status" value="1"/>
</dbReference>
<dbReference type="GO" id="GO:0009279">
    <property type="term" value="C:cell outer membrane"/>
    <property type="evidence" value="ECO:0007669"/>
    <property type="project" value="TreeGrafter"/>
</dbReference>
<keyword evidence="1 4" id="KW-0813">Transport</keyword>
<dbReference type="GO" id="GO:0001530">
    <property type="term" value="F:lipopolysaccharide binding"/>
    <property type="evidence" value="ECO:0007669"/>
    <property type="project" value="InterPro"/>
</dbReference>
<evidence type="ECO:0000259" key="6">
    <source>
        <dbReference type="Pfam" id="PF03968"/>
    </source>
</evidence>
<reference evidence="7 8" key="1">
    <citation type="submission" date="2018-10" db="EMBL/GenBank/DDBJ databases">
        <title>Genomic Encyclopedia of Type Strains, Phase IV (KMG-IV): sequencing the most valuable type-strain genomes for metagenomic binning, comparative biology and taxonomic classification.</title>
        <authorList>
            <person name="Goeker M."/>
        </authorList>
    </citation>
    <scope>NUCLEOTIDE SEQUENCE [LARGE SCALE GENOMIC DNA]</scope>
    <source>
        <strain evidence="7 8">DSM 23229</strain>
    </source>
</reference>
<dbReference type="NCBIfam" id="TIGR03002">
    <property type="entry name" value="outer_YhbN_LptA"/>
    <property type="match status" value="1"/>
</dbReference>
<comment type="caution">
    <text evidence="7">The sequence shown here is derived from an EMBL/GenBank/DDBJ whole genome shotgun (WGS) entry which is preliminary data.</text>
</comment>
<evidence type="ECO:0000313" key="7">
    <source>
        <dbReference type="EMBL" id="RKR02529.1"/>
    </source>
</evidence>
<dbReference type="InterPro" id="IPR005653">
    <property type="entry name" value="OstA-like_N"/>
</dbReference>
<dbReference type="GO" id="GO:0043165">
    <property type="term" value="P:Gram-negative-bacterium-type cell outer membrane assembly"/>
    <property type="evidence" value="ECO:0007669"/>
    <property type="project" value="UniProtKB-UniRule"/>
</dbReference>
<keyword evidence="8" id="KW-1185">Reference proteome</keyword>
<evidence type="ECO:0000256" key="1">
    <source>
        <dbReference type="ARBA" id="ARBA00022448"/>
    </source>
</evidence>
<feature type="domain" description="Organic solvent tolerance-like N-terminal" evidence="6">
    <location>
        <begin position="34"/>
        <end position="147"/>
    </location>
</feature>
<evidence type="ECO:0000256" key="3">
    <source>
        <dbReference type="ARBA" id="ARBA00022764"/>
    </source>
</evidence>
<keyword evidence="3 4" id="KW-0574">Periplasm</keyword>
<sequence precursor="true">MKRRLLLCSAALTAGLIAAGPTAALEGDSGKPIQVSADRLQIDDEAGTAVYTGDVHMAQGSMKLDAATVTIHRGNSGGVSRVTAKGGGGTRAYIEQKPNPSDPLVRGWGNTLIYHADERRVEMIGNAELHQGEDTFNGGYVQYHLDTRQVDARGRQSADQADSTSGDNGRVHMTLTPNSASNDNEGSSGQ</sequence>
<protein>
    <recommendedName>
        <fullName evidence="4">Lipopolysaccharide export system protein LptA</fullName>
    </recommendedName>
</protein>
<dbReference type="RefSeq" id="WP_121173179.1">
    <property type="nucleotide sequence ID" value="NZ_RBIN01000006.1"/>
</dbReference>
<accession>A0A420WVF2</accession>
<feature type="compositionally biased region" description="Polar residues" evidence="5">
    <location>
        <begin position="157"/>
        <end position="167"/>
    </location>
</feature>
<dbReference type="Proteomes" id="UP000281975">
    <property type="component" value="Unassembled WGS sequence"/>
</dbReference>
<keyword evidence="2 4" id="KW-0732">Signal</keyword>
<proteinExistence type="inferred from homology"/>
<dbReference type="Gene3D" id="2.60.450.10">
    <property type="entry name" value="Lipopolysaccharide (LPS) transport protein A like domain"/>
    <property type="match status" value="1"/>
</dbReference>
<organism evidence="7 8">
    <name type="scientific">Kushneria sinocarnis</name>
    <dbReference type="NCBI Taxonomy" id="595502"/>
    <lineage>
        <taxon>Bacteria</taxon>
        <taxon>Pseudomonadati</taxon>
        <taxon>Pseudomonadota</taxon>
        <taxon>Gammaproteobacteria</taxon>
        <taxon>Oceanospirillales</taxon>
        <taxon>Halomonadaceae</taxon>
        <taxon>Kushneria</taxon>
    </lineage>
</organism>